<dbReference type="Proteomes" id="UP000335636">
    <property type="component" value="Unassembled WGS sequence"/>
</dbReference>
<evidence type="ECO:0000313" key="4">
    <source>
        <dbReference type="Proteomes" id="UP000335636"/>
    </source>
</evidence>
<organism evidence="3 4">
    <name type="scientific">Marmota monax</name>
    <name type="common">Woodchuck</name>
    <dbReference type="NCBI Taxonomy" id="9995"/>
    <lineage>
        <taxon>Eukaryota</taxon>
        <taxon>Metazoa</taxon>
        <taxon>Chordata</taxon>
        <taxon>Craniata</taxon>
        <taxon>Vertebrata</taxon>
        <taxon>Euteleostomi</taxon>
        <taxon>Mammalia</taxon>
        <taxon>Eutheria</taxon>
        <taxon>Euarchontoglires</taxon>
        <taxon>Glires</taxon>
        <taxon>Rodentia</taxon>
        <taxon>Sciuromorpha</taxon>
        <taxon>Sciuridae</taxon>
        <taxon>Xerinae</taxon>
        <taxon>Marmotini</taxon>
        <taxon>Marmota</taxon>
    </lineage>
</organism>
<dbReference type="EMBL" id="CABDUW010002532">
    <property type="protein sequence ID" value="VTJ87170.1"/>
    <property type="molecule type" value="Genomic_DNA"/>
</dbReference>
<dbReference type="AlphaFoldDB" id="A0A5E4D0U2"/>
<evidence type="ECO:0000313" key="3">
    <source>
        <dbReference type="EMBL" id="VTJ87170.1"/>
    </source>
</evidence>
<reference evidence="3 4" key="1">
    <citation type="submission" date="2019-04" db="EMBL/GenBank/DDBJ databases">
        <authorList>
            <person name="Alioto T."/>
            <person name="Alioto T."/>
        </authorList>
    </citation>
    <scope>NUCLEOTIDE SEQUENCE [LARGE SCALE GENOMIC DNA]</scope>
</reference>
<sequence>MKYSLLGIQDSTSLLEGVSEPQHTRGNTQLRSGNQIHSASASPQKNAENYTSQNPRVSSGLHFPEALAANPVPPARDAWTFAAAEFAGGYLTPGAEVTCGQGPDASLLAGGAKPRAWGGERQRAAGGTPGPREDAAPRRGEQAHEVRGEAFVVRGTPQRLSPLAVLRRVRWCSWPAFAAGPPPANPGLSTARSLPYPALPCQRLVSCRPLWNA</sequence>
<feature type="compositionally biased region" description="Polar residues" evidence="1">
    <location>
        <begin position="24"/>
        <end position="57"/>
    </location>
</feature>
<dbReference type="Proteomes" id="UP000662637">
    <property type="component" value="Unassembled WGS sequence"/>
</dbReference>
<accession>A0A5E4D0U2</accession>
<dbReference type="EMBL" id="WJEC01004400">
    <property type="protein sequence ID" value="KAF7474048.1"/>
    <property type="molecule type" value="Genomic_DNA"/>
</dbReference>
<feature type="compositionally biased region" description="Basic and acidic residues" evidence="1">
    <location>
        <begin position="131"/>
        <end position="144"/>
    </location>
</feature>
<gene>
    <name evidence="2" type="ORF">GHT09_015268</name>
    <name evidence="3" type="ORF">MONAX_5E044245</name>
</gene>
<name>A0A5E4D0U2_MARMO</name>
<feature type="region of interest" description="Disordered" evidence="1">
    <location>
        <begin position="17"/>
        <end position="58"/>
    </location>
</feature>
<proteinExistence type="predicted"/>
<evidence type="ECO:0000313" key="2">
    <source>
        <dbReference type="EMBL" id="KAF7474048.1"/>
    </source>
</evidence>
<evidence type="ECO:0000256" key="1">
    <source>
        <dbReference type="SAM" id="MobiDB-lite"/>
    </source>
</evidence>
<keyword evidence="4" id="KW-1185">Reference proteome</keyword>
<reference evidence="2" key="2">
    <citation type="submission" date="2020-08" db="EMBL/GenBank/DDBJ databases">
        <authorList>
            <person name="Shumante A."/>
            <person name="Zimin A.V."/>
            <person name="Puiu D."/>
            <person name="Salzberg S.L."/>
        </authorList>
    </citation>
    <scope>NUCLEOTIDE SEQUENCE</scope>
    <source>
        <strain evidence="2">WC2-LM</strain>
        <tissue evidence="2">Liver</tissue>
    </source>
</reference>
<protein>
    <submittedName>
        <fullName evidence="3">Uncharacterized protein</fullName>
    </submittedName>
</protein>
<feature type="region of interest" description="Disordered" evidence="1">
    <location>
        <begin position="110"/>
        <end position="144"/>
    </location>
</feature>